<gene>
    <name evidence="2" type="ORF">D2V05_02215</name>
</gene>
<dbReference type="EMBL" id="QXFI01000009">
    <property type="protein sequence ID" value="RIV46794.1"/>
    <property type="molecule type" value="Genomic_DNA"/>
</dbReference>
<feature type="chain" id="PRO_5017208830" evidence="1">
    <location>
        <begin position="26"/>
        <end position="283"/>
    </location>
</feature>
<evidence type="ECO:0000313" key="2">
    <source>
        <dbReference type="EMBL" id="RIV46794.1"/>
    </source>
</evidence>
<name>A0A3A1NNF9_9FLAO</name>
<sequence length="283" mass="32260">MMFRMKSKLLYVILFALGLNFSGHAQLNDYKYIIVPKKFAAFKGENRYQTSTLVKYYFTKNGFNTIYDDEMPLDLATNRCLGLVADLLDNSSMFSTNVIITLKDCKNSEVYRTFEGKSKTKDYVDAYKEAIQDAFTSFAGIGYAYEPKETETPKEPIVVSFRDDVKIVEDKEGEKVVEQKATTEEQVYKSVEPKPSNFTKATQTEGGEPISSDLLYAQPIENGYQLVDSSPKVVLKLEETSMENVFLTTYQGNNAVVFSKDGKWILEYLENGNKQQKELNIKF</sequence>
<evidence type="ECO:0000313" key="3">
    <source>
        <dbReference type="Proteomes" id="UP000266691"/>
    </source>
</evidence>
<comment type="caution">
    <text evidence="2">The sequence shown here is derived from an EMBL/GenBank/DDBJ whole genome shotgun (WGS) entry which is preliminary data.</text>
</comment>
<dbReference type="Proteomes" id="UP000266691">
    <property type="component" value="Unassembled WGS sequence"/>
</dbReference>
<organism evidence="2 3">
    <name type="scientific">Flagellimonas pelagia</name>
    <dbReference type="NCBI Taxonomy" id="2306998"/>
    <lineage>
        <taxon>Bacteria</taxon>
        <taxon>Pseudomonadati</taxon>
        <taxon>Bacteroidota</taxon>
        <taxon>Flavobacteriia</taxon>
        <taxon>Flavobacteriales</taxon>
        <taxon>Flavobacteriaceae</taxon>
        <taxon>Flagellimonas</taxon>
    </lineage>
</organism>
<protein>
    <submittedName>
        <fullName evidence="2">Uncharacterized protein</fullName>
    </submittedName>
</protein>
<reference evidence="2 3" key="1">
    <citation type="submission" date="2018-08" db="EMBL/GenBank/DDBJ databases">
        <title>Proposal of Muricauda 72 sp.nov. and Muricauda NH166 sp.nov., isolated from seawater.</title>
        <authorList>
            <person name="Cheng H."/>
            <person name="Wu Y.-H."/>
            <person name="Guo L.-L."/>
            <person name="Xu X.-W."/>
        </authorList>
    </citation>
    <scope>NUCLEOTIDE SEQUENCE [LARGE SCALE GENOMIC DNA]</scope>
    <source>
        <strain evidence="2 3">72</strain>
    </source>
</reference>
<accession>A0A3A1NNF9</accession>
<keyword evidence="1" id="KW-0732">Signal</keyword>
<feature type="signal peptide" evidence="1">
    <location>
        <begin position="1"/>
        <end position="25"/>
    </location>
</feature>
<dbReference type="AlphaFoldDB" id="A0A3A1NNF9"/>
<evidence type="ECO:0000256" key="1">
    <source>
        <dbReference type="SAM" id="SignalP"/>
    </source>
</evidence>
<proteinExistence type="predicted"/>